<keyword evidence="3" id="KW-1185">Reference proteome</keyword>
<dbReference type="Proteomes" id="UP000815325">
    <property type="component" value="Unassembled WGS sequence"/>
</dbReference>
<keyword evidence="2" id="KW-0969">Cilium</keyword>
<organism evidence="2 3">
    <name type="scientific">Dunaliella salina</name>
    <name type="common">Green alga</name>
    <name type="synonym">Protococcus salinus</name>
    <dbReference type="NCBI Taxonomy" id="3046"/>
    <lineage>
        <taxon>Eukaryota</taxon>
        <taxon>Viridiplantae</taxon>
        <taxon>Chlorophyta</taxon>
        <taxon>core chlorophytes</taxon>
        <taxon>Chlorophyceae</taxon>
        <taxon>CS clade</taxon>
        <taxon>Chlamydomonadales</taxon>
        <taxon>Dunaliellaceae</taxon>
        <taxon>Dunaliella</taxon>
    </lineage>
</organism>
<evidence type="ECO:0000313" key="3">
    <source>
        <dbReference type="Proteomes" id="UP000815325"/>
    </source>
</evidence>
<comment type="caution">
    <text evidence="2">The sequence shown here is derived from an EMBL/GenBank/DDBJ whole genome shotgun (WGS) entry which is preliminary data.</text>
</comment>
<dbReference type="EMBL" id="MU069857">
    <property type="protein sequence ID" value="KAF5832670.1"/>
    <property type="molecule type" value="Genomic_DNA"/>
</dbReference>
<proteinExistence type="predicted"/>
<feature type="region of interest" description="Disordered" evidence="1">
    <location>
        <begin position="1"/>
        <end position="32"/>
    </location>
</feature>
<evidence type="ECO:0000313" key="2">
    <source>
        <dbReference type="EMBL" id="KAF5832670.1"/>
    </source>
</evidence>
<accession>A0ABQ7GDH9</accession>
<protein>
    <submittedName>
        <fullName evidence="2">Flagellar associated protein</fullName>
    </submittedName>
</protein>
<feature type="compositionally biased region" description="Polar residues" evidence="1">
    <location>
        <begin position="1"/>
        <end position="17"/>
    </location>
</feature>
<keyword evidence="2" id="KW-0966">Cell projection</keyword>
<sequence>MELTQQVKNYEMTTTFSKKNKPSLKKEDKDPLTHEKALQALANGANVPYQATMRTVVHEGNRGPRLPPRVTQKHTGYIRNESGGAFTS</sequence>
<evidence type="ECO:0000256" key="1">
    <source>
        <dbReference type="SAM" id="MobiDB-lite"/>
    </source>
</evidence>
<feature type="region of interest" description="Disordered" evidence="1">
    <location>
        <begin position="59"/>
        <end position="88"/>
    </location>
</feature>
<name>A0ABQ7GDH9_DUNSA</name>
<reference evidence="2" key="1">
    <citation type="submission" date="2017-08" db="EMBL/GenBank/DDBJ databases">
        <authorList>
            <person name="Polle J.E."/>
            <person name="Barry K."/>
            <person name="Cushman J."/>
            <person name="Schmutz J."/>
            <person name="Tran D."/>
            <person name="Hathwaick L.T."/>
            <person name="Yim W.C."/>
            <person name="Jenkins J."/>
            <person name="Mckie-Krisberg Z.M."/>
            <person name="Prochnik S."/>
            <person name="Lindquist E."/>
            <person name="Dockter R.B."/>
            <person name="Adam C."/>
            <person name="Molina H."/>
            <person name="Bunkerborg J."/>
            <person name="Jin E."/>
            <person name="Buchheim M."/>
            <person name="Magnuson J."/>
        </authorList>
    </citation>
    <scope>NUCLEOTIDE SEQUENCE</scope>
    <source>
        <strain evidence="2">CCAP 19/18</strain>
    </source>
</reference>
<gene>
    <name evidence="2" type="ORF">DUNSADRAFT_11378</name>
</gene>
<keyword evidence="2" id="KW-0282">Flagellum</keyword>